<dbReference type="Proteomes" id="UP000601435">
    <property type="component" value="Unassembled WGS sequence"/>
</dbReference>
<dbReference type="EMBL" id="CAJNJA010007760">
    <property type="protein sequence ID" value="CAE7228657.1"/>
    <property type="molecule type" value="Genomic_DNA"/>
</dbReference>
<protein>
    <recommendedName>
        <fullName evidence="3">PUB domain-containing protein</fullName>
    </recommendedName>
</protein>
<dbReference type="AlphaFoldDB" id="A0A812KFR4"/>
<evidence type="ECO:0008006" key="3">
    <source>
        <dbReference type="Google" id="ProtNLM"/>
    </source>
</evidence>
<dbReference type="SUPFAM" id="SSF143503">
    <property type="entry name" value="PUG domain-like"/>
    <property type="match status" value="1"/>
</dbReference>
<reference evidence="1" key="1">
    <citation type="submission" date="2021-02" db="EMBL/GenBank/DDBJ databases">
        <authorList>
            <person name="Dougan E. K."/>
            <person name="Rhodes N."/>
            <person name="Thang M."/>
            <person name="Chan C."/>
        </authorList>
    </citation>
    <scope>NUCLEOTIDE SEQUENCE</scope>
</reference>
<name>A0A812KFR4_9DINO</name>
<gene>
    <name evidence="1" type="ORF">SNEC2469_LOCUS3394</name>
</gene>
<dbReference type="CDD" id="cd09212">
    <property type="entry name" value="PUB"/>
    <property type="match status" value="1"/>
</dbReference>
<dbReference type="InterPro" id="IPR036339">
    <property type="entry name" value="PUB-like_dom_sf"/>
</dbReference>
<comment type="caution">
    <text evidence="1">The sequence shown here is derived from an EMBL/GenBank/DDBJ whole genome shotgun (WGS) entry which is preliminary data.</text>
</comment>
<evidence type="ECO:0000313" key="1">
    <source>
        <dbReference type="EMBL" id="CAE7228657.1"/>
    </source>
</evidence>
<dbReference type="Gene3D" id="1.20.58.2190">
    <property type="match status" value="1"/>
</dbReference>
<evidence type="ECO:0000313" key="2">
    <source>
        <dbReference type="Proteomes" id="UP000601435"/>
    </source>
</evidence>
<accession>A0A812KFR4</accession>
<dbReference type="OrthoDB" id="336240at2759"/>
<sequence length="204" mass="22253">MQVAEGVPSSDDTEKAWQDKSMSLQTALAKIEAGEIGSLDSRGCFVCSICGQQGLGLLQIVEHEEVCRERLSQEGHVSPSVHSRTLPAEGEGVQQLTTCVAVAKELNLLKTEIAQEAAGDEESRALLTLTVDRLRDVARNACFLEEKKYRRLRLSNPAVSEAIGKWGAAKRILQALGFELVMHASKSGRRYRSSGCSLPIERCV</sequence>
<keyword evidence="2" id="KW-1185">Reference proteome</keyword>
<proteinExistence type="predicted"/>
<organism evidence="1 2">
    <name type="scientific">Symbiodinium necroappetens</name>
    <dbReference type="NCBI Taxonomy" id="1628268"/>
    <lineage>
        <taxon>Eukaryota</taxon>
        <taxon>Sar</taxon>
        <taxon>Alveolata</taxon>
        <taxon>Dinophyceae</taxon>
        <taxon>Suessiales</taxon>
        <taxon>Symbiodiniaceae</taxon>
        <taxon>Symbiodinium</taxon>
    </lineage>
</organism>